<sequence>MFSFAWKTIRARKAGFAAAFLALFGGAILLTACGVLLESGLFGGVAAQRYSAAPAVLGADRSITVELEKKSDKSEDLAEKVPLPAALVGEVARIPGVTRAVGEISFPATVVGRDNQVLSGADGGRSLGHGWASAELTPFTLSGGTAPGPNEVVLDAELAQRSRFSVGDQVRIMVDSAPRAYRVSGIAAPSGRDRLIRQSAVFFHDSTAKTLSGSPDQVAAIGVFGKVDNLDGKLPPGVLVHTGLDRGEAENLDGAQSRFVLTMVSGSFSGFVLMIVIFVTASTLALVLNQRRRELALLRAIAATPRQVRRLIGAETLLVSGVAALLGVAPGLYVAHWLRDFFVTIGVISPDFTLSLSPVPALATVLLCVGAAQLAAWSSAGRMLRLKPTEALGEAAVEPARLGRGRKITGAALLAVAGAGVVSTLFLPGELAMVPAGSSVLVAIIGIGLLGPVITGLATRVAAGVFLRSRRAERFLAAHNSTANSRRLAAAVTPLVLTIGFAVTQFYSGTTLSEATQHQARAATVADYVLTAPQGVPAEVAAAARRIPGVTASTPLIGTEIIAEDKNAAEEPLSKSKAYGVEGNQLTGTLKLTGVTGNLSDLRGDTVALSSTEASWLGKKIGDRVELYLGDRTKVTPKLIATFDRNLGYGDALFPQDVLLPHTTDRLADSILVAGNPSVHKALSELAGHYPGLQVRDKAELTVATDAQQEANLWLNRILLGVILLYVALSVVNSLVTSTLDRLGEVRLLRLLGGTRRQVLRMFRAESVLVVSIAVLIGSAVPVLPLAFLSLNLTGTPIPAGPLWVYLGIVGVSVLIGLCSIRLPARRLSRVARRQP</sequence>
<keyword evidence="4 7" id="KW-1133">Transmembrane helix</keyword>
<dbReference type="InterPro" id="IPR038766">
    <property type="entry name" value="Membrane_comp_ABC_pdt"/>
</dbReference>
<feature type="transmembrane region" description="Helical" evidence="7">
    <location>
        <begin position="767"/>
        <end position="791"/>
    </location>
</feature>
<dbReference type="PANTHER" id="PTHR30287:SF1">
    <property type="entry name" value="INNER MEMBRANE PROTEIN"/>
    <property type="match status" value="1"/>
</dbReference>
<evidence type="ECO:0000256" key="5">
    <source>
        <dbReference type="ARBA" id="ARBA00023136"/>
    </source>
</evidence>
<dbReference type="RefSeq" id="WP_185003851.1">
    <property type="nucleotide sequence ID" value="NZ_BAAAUI010000027.1"/>
</dbReference>
<evidence type="ECO:0000313" key="10">
    <source>
        <dbReference type="EMBL" id="MBB4677970.1"/>
    </source>
</evidence>
<name>A0A7W7CBF3_9PSEU</name>
<dbReference type="EMBL" id="JACHMH010000001">
    <property type="protein sequence ID" value="MBB4677970.1"/>
    <property type="molecule type" value="Genomic_DNA"/>
</dbReference>
<feature type="transmembrane region" description="Helical" evidence="7">
    <location>
        <begin position="358"/>
        <end position="377"/>
    </location>
</feature>
<proteinExistence type="inferred from homology"/>
<evidence type="ECO:0000256" key="1">
    <source>
        <dbReference type="ARBA" id="ARBA00004651"/>
    </source>
</evidence>
<evidence type="ECO:0000256" key="6">
    <source>
        <dbReference type="ARBA" id="ARBA00038076"/>
    </source>
</evidence>
<keyword evidence="11" id="KW-1185">Reference proteome</keyword>
<feature type="transmembrane region" description="Helical" evidence="7">
    <location>
        <begin position="408"/>
        <end position="428"/>
    </location>
</feature>
<feature type="domain" description="ABC3 transporter permease C-terminal" evidence="8">
    <location>
        <begin position="267"/>
        <end position="388"/>
    </location>
</feature>
<feature type="transmembrane region" description="Helical" evidence="7">
    <location>
        <begin position="268"/>
        <end position="289"/>
    </location>
</feature>
<dbReference type="Pfam" id="PF12704">
    <property type="entry name" value="MacB_PCD"/>
    <property type="match status" value="1"/>
</dbReference>
<dbReference type="Pfam" id="PF02687">
    <property type="entry name" value="FtsX"/>
    <property type="match status" value="2"/>
</dbReference>
<feature type="transmembrane region" description="Helical" evidence="7">
    <location>
        <begin position="718"/>
        <end position="740"/>
    </location>
</feature>
<comment type="similarity">
    <text evidence="6">Belongs to the ABC-4 integral membrane protein family.</text>
</comment>
<comment type="subcellular location">
    <subcellularLocation>
        <location evidence="1">Cell membrane</location>
        <topology evidence="1">Multi-pass membrane protein</topology>
    </subcellularLocation>
</comment>
<dbReference type="PANTHER" id="PTHR30287">
    <property type="entry name" value="MEMBRANE COMPONENT OF PREDICTED ABC SUPERFAMILY METABOLITE UPTAKE TRANSPORTER"/>
    <property type="match status" value="1"/>
</dbReference>
<feature type="transmembrane region" description="Helical" evidence="7">
    <location>
        <begin position="440"/>
        <end position="467"/>
    </location>
</feature>
<feature type="domain" description="ABC3 transporter permease C-terminal" evidence="8">
    <location>
        <begin position="718"/>
        <end position="830"/>
    </location>
</feature>
<dbReference type="InterPro" id="IPR003838">
    <property type="entry name" value="ABC3_permease_C"/>
</dbReference>
<evidence type="ECO:0000256" key="4">
    <source>
        <dbReference type="ARBA" id="ARBA00022989"/>
    </source>
</evidence>
<feature type="transmembrane region" description="Helical" evidence="7">
    <location>
        <begin position="488"/>
        <end position="507"/>
    </location>
</feature>
<feature type="domain" description="MacB-like periplasmic core" evidence="9">
    <location>
        <begin position="82"/>
        <end position="212"/>
    </location>
</feature>
<protein>
    <submittedName>
        <fullName evidence="10">Putative ABC transport system permease protein</fullName>
    </submittedName>
</protein>
<dbReference type="GO" id="GO:0005886">
    <property type="term" value="C:plasma membrane"/>
    <property type="evidence" value="ECO:0007669"/>
    <property type="project" value="UniProtKB-SubCell"/>
</dbReference>
<evidence type="ECO:0000256" key="3">
    <source>
        <dbReference type="ARBA" id="ARBA00022692"/>
    </source>
</evidence>
<feature type="transmembrane region" description="Helical" evidence="7">
    <location>
        <begin position="316"/>
        <end position="338"/>
    </location>
</feature>
<evidence type="ECO:0000313" key="11">
    <source>
        <dbReference type="Proteomes" id="UP000533598"/>
    </source>
</evidence>
<evidence type="ECO:0000256" key="2">
    <source>
        <dbReference type="ARBA" id="ARBA00022475"/>
    </source>
</evidence>
<dbReference type="InterPro" id="IPR025857">
    <property type="entry name" value="MacB_PCD"/>
</dbReference>
<evidence type="ECO:0000256" key="7">
    <source>
        <dbReference type="SAM" id="Phobius"/>
    </source>
</evidence>
<evidence type="ECO:0000259" key="8">
    <source>
        <dbReference type="Pfam" id="PF02687"/>
    </source>
</evidence>
<dbReference type="PROSITE" id="PS51257">
    <property type="entry name" value="PROKAR_LIPOPROTEIN"/>
    <property type="match status" value="1"/>
</dbReference>
<keyword evidence="3 7" id="KW-0812">Transmembrane</keyword>
<evidence type="ECO:0000259" key="9">
    <source>
        <dbReference type="Pfam" id="PF12704"/>
    </source>
</evidence>
<organism evidence="10 11">
    <name type="scientific">Crossiella cryophila</name>
    <dbReference type="NCBI Taxonomy" id="43355"/>
    <lineage>
        <taxon>Bacteria</taxon>
        <taxon>Bacillati</taxon>
        <taxon>Actinomycetota</taxon>
        <taxon>Actinomycetes</taxon>
        <taxon>Pseudonocardiales</taxon>
        <taxon>Pseudonocardiaceae</taxon>
        <taxon>Crossiella</taxon>
    </lineage>
</organism>
<reference evidence="10 11" key="1">
    <citation type="submission" date="2020-08" db="EMBL/GenBank/DDBJ databases">
        <title>Sequencing the genomes of 1000 actinobacteria strains.</title>
        <authorList>
            <person name="Klenk H.-P."/>
        </authorList>
    </citation>
    <scope>NUCLEOTIDE SEQUENCE [LARGE SCALE GENOMIC DNA]</scope>
    <source>
        <strain evidence="10 11">DSM 44230</strain>
    </source>
</reference>
<keyword evidence="2" id="KW-1003">Cell membrane</keyword>
<feature type="transmembrane region" description="Helical" evidence="7">
    <location>
        <begin position="803"/>
        <end position="825"/>
    </location>
</feature>
<comment type="caution">
    <text evidence="10">The sequence shown here is derived from an EMBL/GenBank/DDBJ whole genome shotgun (WGS) entry which is preliminary data.</text>
</comment>
<keyword evidence="5 7" id="KW-0472">Membrane</keyword>
<dbReference type="Proteomes" id="UP000533598">
    <property type="component" value="Unassembled WGS sequence"/>
</dbReference>
<gene>
    <name evidence="10" type="ORF">HNR67_004088</name>
</gene>
<dbReference type="AlphaFoldDB" id="A0A7W7CBF3"/>
<accession>A0A7W7CBF3</accession>